<protein>
    <submittedName>
        <fullName evidence="2">Uncharacterized protein</fullName>
    </submittedName>
</protein>
<reference evidence="2" key="1">
    <citation type="submission" date="2014-05" db="EMBL/GenBank/DDBJ databases">
        <authorList>
            <person name="Chronopoulou M."/>
        </authorList>
    </citation>
    <scope>NUCLEOTIDE SEQUENCE</scope>
    <source>
        <tissue evidence="2">Whole organism</tissue>
    </source>
</reference>
<dbReference type="EMBL" id="HACA01013431">
    <property type="protein sequence ID" value="CDW30792.1"/>
    <property type="molecule type" value="Transcribed_RNA"/>
</dbReference>
<evidence type="ECO:0000256" key="1">
    <source>
        <dbReference type="SAM" id="Phobius"/>
    </source>
</evidence>
<evidence type="ECO:0000313" key="2">
    <source>
        <dbReference type="EMBL" id="CDW30792.1"/>
    </source>
</evidence>
<feature type="transmembrane region" description="Helical" evidence="1">
    <location>
        <begin position="12"/>
        <end position="31"/>
    </location>
</feature>
<organism evidence="2">
    <name type="scientific">Lepeophtheirus salmonis</name>
    <name type="common">Salmon louse</name>
    <name type="synonym">Caligus salmonis</name>
    <dbReference type="NCBI Taxonomy" id="72036"/>
    <lineage>
        <taxon>Eukaryota</taxon>
        <taxon>Metazoa</taxon>
        <taxon>Ecdysozoa</taxon>
        <taxon>Arthropoda</taxon>
        <taxon>Crustacea</taxon>
        <taxon>Multicrustacea</taxon>
        <taxon>Hexanauplia</taxon>
        <taxon>Copepoda</taxon>
        <taxon>Siphonostomatoida</taxon>
        <taxon>Caligidae</taxon>
        <taxon>Lepeophtheirus</taxon>
    </lineage>
</organism>
<sequence>MFCSRDLVSMCLTWWSSFSLMEGSIIVPMSLPFQGM</sequence>
<accession>A0A0K2TYL3</accession>
<name>A0A0K2TYL3_LEPSM</name>
<keyword evidence="1" id="KW-1133">Transmembrane helix</keyword>
<keyword evidence="1" id="KW-0812">Transmembrane</keyword>
<proteinExistence type="predicted"/>
<dbReference type="AlphaFoldDB" id="A0A0K2TYL3"/>
<keyword evidence="1" id="KW-0472">Membrane</keyword>